<reference evidence="3" key="1">
    <citation type="journal article" date="2019" name="Int. J. Syst. Evol. Microbiol.">
        <title>The Global Catalogue of Microorganisms (GCM) 10K type strain sequencing project: providing services to taxonomists for standard genome sequencing and annotation.</title>
        <authorList>
            <consortium name="The Broad Institute Genomics Platform"/>
            <consortium name="The Broad Institute Genome Sequencing Center for Infectious Disease"/>
            <person name="Wu L."/>
            <person name="Ma J."/>
        </authorList>
    </citation>
    <scope>NUCLEOTIDE SEQUENCE [LARGE SCALE GENOMIC DNA]</scope>
    <source>
        <strain evidence="3">CGMCC 1.15394</strain>
    </source>
</reference>
<dbReference type="SUPFAM" id="SSF49313">
    <property type="entry name" value="Cadherin-like"/>
    <property type="match status" value="1"/>
</dbReference>
<feature type="domain" description="Cadherin" evidence="1">
    <location>
        <begin position="39"/>
        <end position="119"/>
    </location>
</feature>
<name>A0ABQ1T4Y1_9GAMM</name>
<gene>
    <name evidence="2" type="ORF">GCM10008027_02710</name>
</gene>
<dbReference type="NCBIfam" id="TIGR01965">
    <property type="entry name" value="VCBS_repeat"/>
    <property type="match status" value="1"/>
</dbReference>
<dbReference type="InterPro" id="IPR002126">
    <property type="entry name" value="Cadherin-like_dom"/>
</dbReference>
<evidence type="ECO:0000313" key="3">
    <source>
        <dbReference type="Proteomes" id="UP000638462"/>
    </source>
</evidence>
<dbReference type="RefSeq" id="WP_188726746.1">
    <property type="nucleotide sequence ID" value="NZ_BMIT01000001.1"/>
</dbReference>
<protein>
    <recommendedName>
        <fullName evidence="1">Cadherin domain-containing protein</fullName>
    </recommendedName>
</protein>
<dbReference type="PROSITE" id="PS51257">
    <property type="entry name" value="PROKAR_LIPOPROTEIN"/>
    <property type="match status" value="1"/>
</dbReference>
<organism evidence="2 3">
    <name type="scientific">Pseudoalteromonas gelatinilytica</name>
    <dbReference type="NCBI Taxonomy" id="1703256"/>
    <lineage>
        <taxon>Bacteria</taxon>
        <taxon>Pseudomonadati</taxon>
        <taxon>Pseudomonadota</taxon>
        <taxon>Gammaproteobacteria</taxon>
        <taxon>Alteromonadales</taxon>
        <taxon>Pseudoalteromonadaceae</taxon>
        <taxon>Pseudoalteromonas</taxon>
    </lineage>
</organism>
<dbReference type="PROSITE" id="PS50268">
    <property type="entry name" value="CADHERIN_2"/>
    <property type="match status" value="1"/>
</dbReference>
<dbReference type="EMBL" id="BMIT01000001">
    <property type="protein sequence ID" value="GGE81510.1"/>
    <property type="molecule type" value="Genomic_DNA"/>
</dbReference>
<comment type="caution">
    <text evidence="2">The sequence shown here is derived from an EMBL/GenBank/DDBJ whole genome shotgun (WGS) entry which is preliminary data.</text>
</comment>
<evidence type="ECO:0000259" key="1">
    <source>
        <dbReference type="PROSITE" id="PS50268"/>
    </source>
</evidence>
<dbReference type="InterPro" id="IPR013783">
    <property type="entry name" value="Ig-like_fold"/>
</dbReference>
<dbReference type="Proteomes" id="UP000638462">
    <property type="component" value="Unassembled WGS sequence"/>
</dbReference>
<dbReference type="Pfam" id="PF17963">
    <property type="entry name" value="Big_9"/>
    <property type="match status" value="2"/>
</dbReference>
<dbReference type="InterPro" id="IPR010221">
    <property type="entry name" value="VCBS_dom"/>
</dbReference>
<proteinExistence type="predicted"/>
<dbReference type="InterPro" id="IPR015919">
    <property type="entry name" value="Cadherin-like_sf"/>
</dbReference>
<sequence>MKNRIKYLPLIITFALSGCGGSDSNNAPEFTSNLMFTLDEDTSITGQVVAADDDAVSYTLGSAASNGVFALNADGTFTYTPKENFAGQDTVTVTATDGSLSTDAVLTFTVNNVNDAPTLTSQSITVTTSTTTEGKLTFNDVDGDTVTVSLVTPPANGTLTLDEQTGAFTFTAETLSEINDSFVIEFTDGNISSPISATIELKPSYVTNEDKLNYYYSSDKSHLKQAQAISANINDDIYMDEVNTRLAIGYIAAGFEEQAEKNFSAISTLDELARAYRDAGEKLDSFSLSDRAAEYRVKSEAAYNQYIAEKGLENISSSDPIFYLGLINDYNNVNQVAQANDLLDTLTLYANTVREDEYNTTYGRFLTSFKNASETAIEAYIEDKTEANKATAIQIIKAYAELTAKTGYQIQKSGTYKDQRVEKLKALYIGWAAELLIKVNEVELAKEYTNLVLSLYGVTGFDSNYPNEASTYSEATLATYPYPLVSLSASVKALYGVSAENNPAFALLTSDRNKTNAREFMFAYEIADNLVAGLSLEDSVATAKAYFLEGEEVEAKSFYDSLVDGSSAPGAAMILQSRDEDELAIEVLNYAATVLYSEDYILKENVKQITGYQGCAALVRFNLLLEATEQAKKHADECANVVNNYIASNKGNFETTSSIEAYSNLINVYVSLNNYAAIPTVVTQLDAEIKLLESNESQIEYRLTNLGYLIAANQVETALSWLEDSLAELDTEKTTMEINDFTDMLETVLITTINDQESTIGFFAQDSAITALAKHHTSDENYAANFAKVISLVKQFTDKATTFINLQSDKVVQDNMETLVSTYAFLGEYETANGLINSKLNGDADKQTLFTLYASIVARRDDFPASSIASIDTDHDGKPNFFLSGASEQAIAESGLIADTDADNDGIEDSIDVTPLGE</sequence>
<accession>A0ABQ1T4Y1</accession>
<dbReference type="Gene3D" id="2.60.40.10">
    <property type="entry name" value="Immunoglobulins"/>
    <property type="match status" value="1"/>
</dbReference>
<keyword evidence="3" id="KW-1185">Reference proteome</keyword>
<evidence type="ECO:0000313" key="2">
    <source>
        <dbReference type="EMBL" id="GGE81510.1"/>
    </source>
</evidence>